<name>A0AAV4MPQ1_CAEEX</name>
<reference evidence="1 2" key="1">
    <citation type="submission" date="2021-06" db="EMBL/GenBank/DDBJ databases">
        <title>Caerostris extrusa draft genome.</title>
        <authorList>
            <person name="Kono N."/>
            <person name="Arakawa K."/>
        </authorList>
    </citation>
    <scope>NUCLEOTIDE SEQUENCE [LARGE SCALE GENOMIC DNA]</scope>
</reference>
<dbReference type="AlphaFoldDB" id="A0AAV4MPQ1"/>
<comment type="caution">
    <text evidence="1">The sequence shown here is derived from an EMBL/GenBank/DDBJ whole genome shotgun (WGS) entry which is preliminary data.</text>
</comment>
<protein>
    <submittedName>
        <fullName evidence="1">Uncharacterized protein</fullName>
    </submittedName>
</protein>
<gene>
    <name evidence="1" type="ORF">CEXT_306351</name>
</gene>
<sequence>SRSRYQPLTFRRFAIGKFLFCILSFVGSQRSSTFYAQSTQTACLPLTAHFLLIDRGMYLGSVNGLYPWTPGQQFKSFCGIHFAI</sequence>
<keyword evidence="2" id="KW-1185">Reference proteome</keyword>
<dbReference type="EMBL" id="BPLR01019956">
    <property type="protein sequence ID" value="GIX73482.1"/>
    <property type="molecule type" value="Genomic_DNA"/>
</dbReference>
<evidence type="ECO:0000313" key="1">
    <source>
        <dbReference type="EMBL" id="GIX73482.1"/>
    </source>
</evidence>
<dbReference type="Proteomes" id="UP001054945">
    <property type="component" value="Unassembled WGS sequence"/>
</dbReference>
<feature type="non-terminal residue" evidence="1">
    <location>
        <position position="1"/>
    </location>
</feature>
<accession>A0AAV4MPQ1</accession>
<organism evidence="1 2">
    <name type="scientific">Caerostris extrusa</name>
    <name type="common">Bark spider</name>
    <name type="synonym">Caerostris bankana</name>
    <dbReference type="NCBI Taxonomy" id="172846"/>
    <lineage>
        <taxon>Eukaryota</taxon>
        <taxon>Metazoa</taxon>
        <taxon>Ecdysozoa</taxon>
        <taxon>Arthropoda</taxon>
        <taxon>Chelicerata</taxon>
        <taxon>Arachnida</taxon>
        <taxon>Araneae</taxon>
        <taxon>Araneomorphae</taxon>
        <taxon>Entelegynae</taxon>
        <taxon>Araneoidea</taxon>
        <taxon>Araneidae</taxon>
        <taxon>Caerostris</taxon>
    </lineage>
</organism>
<evidence type="ECO:0000313" key="2">
    <source>
        <dbReference type="Proteomes" id="UP001054945"/>
    </source>
</evidence>
<proteinExistence type="predicted"/>